<feature type="compositionally biased region" description="Polar residues" evidence="1">
    <location>
        <begin position="422"/>
        <end position="443"/>
    </location>
</feature>
<keyword evidence="3" id="KW-1185">Reference proteome</keyword>
<feature type="region of interest" description="Disordered" evidence="1">
    <location>
        <begin position="612"/>
        <end position="662"/>
    </location>
</feature>
<feature type="region of interest" description="Disordered" evidence="1">
    <location>
        <begin position="465"/>
        <end position="494"/>
    </location>
</feature>
<evidence type="ECO:0000313" key="3">
    <source>
        <dbReference type="Proteomes" id="UP001634394"/>
    </source>
</evidence>
<comment type="caution">
    <text evidence="2">The sequence shown here is derived from an EMBL/GenBank/DDBJ whole genome shotgun (WGS) entry which is preliminary data.</text>
</comment>
<gene>
    <name evidence="2" type="ORF">ACJMK2_016971</name>
</gene>
<organism evidence="2 3">
    <name type="scientific">Sinanodonta woodiana</name>
    <name type="common">Chinese pond mussel</name>
    <name type="synonym">Anodonta woodiana</name>
    <dbReference type="NCBI Taxonomy" id="1069815"/>
    <lineage>
        <taxon>Eukaryota</taxon>
        <taxon>Metazoa</taxon>
        <taxon>Spiralia</taxon>
        <taxon>Lophotrochozoa</taxon>
        <taxon>Mollusca</taxon>
        <taxon>Bivalvia</taxon>
        <taxon>Autobranchia</taxon>
        <taxon>Heteroconchia</taxon>
        <taxon>Palaeoheterodonta</taxon>
        <taxon>Unionida</taxon>
        <taxon>Unionoidea</taxon>
        <taxon>Unionidae</taxon>
        <taxon>Unioninae</taxon>
        <taxon>Sinanodonta</taxon>
    </lineage>
</organism>
<evidence type="ECO:0000313" key="2">
    <source>
        <dbReference type="EMBL" id="KAL3853434.1"/>
    </source>
</evidence>
<reference evidence="2 3" key="1">
    <citation type="submission" date="2024-11" db="EMBL/GenBank/DDBJ databases">
        <title>Chromosome-level genome assembly of the freshwater bivalve Anodonta woodiana.</title>
        <authorList>
            <person name="Chen X."/>
        </authorList>
    </citation>
    <scope>NUCLEOTIDE SEQUENCE [LARGE SCALE GENOMIC DNA]</scope>
    <source>
        <strain evidence="2">MN2024</strain>
        <tissue evidence="2">Gills</tissue>
    </source>
</reference>
<feature type="region of interest" description="Disordered" evidence="1">
    <location>
        <begin position="685"/>
        <end position="710"/>
    </location>
</feature>
<protein>
    <submittedName>
        <fullName evidence="2">Uncharacterized protein</fullName>
    </submittedName>
</protein>
<feature type="compositionally biased region" description="Polar residues" evidence="1">
    <location>
        <begin position="465"/>
        <end position="474"/>
    </location>
</feature>
<feature type="compositionally biased region" description="Basic and acidic residues" evidence="1">
    <location>
        <begin position="846"/>
        <end position="859"/>
    </location>
</feature>
<evidence type="ECO:0000256" key="1">
    <source>
        <dbReference type="SAM" id="MobiDB-lite"/>
    </source>
</evidence>
<dbReference type="Proteomes" id="UP001634394">
    <property type="component" value="Unassembled WGS sequence"/>
</dbReference>
<sequence length="1049" mass="118151">MWLLYVTFEDFICIRHPDRSTALISSAVDIDTYFSGPLATKSAPSANSFSAFSYPCLQKDNTHSHCPGPRISNRPSISKDLIQTLPRRIGHLTYRAESSAFMVVHRKSDSYGEDSHLSDAYQSVISANAINHRNFDSVLETNEKQYLSKDNVVQAKYISDRARQNNCNQKVGPVCETKQVIGSLSYSEVDRDRCAFYDRRHPVCIFCHQLNQNDLPAAHINNKDQRQNTQRRGGIVCRAESIKFLQMHNPDLQGRYQLNDVSNGLNKLAFCGPAKRDRVMGIDIKSACIQTVDNIKGKARDYTLGVNNPQSNLCTAKLDNSICQLDGSETSSVCSKRDTDNVVSSNSSRQARLRVSVFDHSRIPSEIANRIHAARRREQGPPVINRDQSNAFFQKTLKSPDSDFIKRRGLYLPYAVIKTNHSNESAHGNSSEGNTGWESMQESIKSRTPFEELLGFVSDSVSNKTSPMTISSGYESDYKQSKENKTDPLLLNKAEPPKQCHRDEVPIDYFSLSDTYPKSENQSPVNAVIVTEKHDENAHTPSNTATLLRGPKCLTSLDKSKIRSDRLERDSQDNFSYTQRHNYKLTKVTRSMYEIIHDLQTEKGQLDSVKKSKKGKCVQHSKESAVTLNRSGVSLPDDNSLHETLNRKHSYSSANKNNTDNGLRSAASALCTRCVRRTFESETVLRRQRQNKNSYGEKNEVKSSPQLDNGSSFERQLRTLLCDIPEHVLTESNQTIDGSSNSIITVDQPPLEQTNWKITFMKENERSQHFQQGTVVTGIVLRGAMNKGRHVGKEDEHVYETIPGDEYLYEEMKRIRETSSANKIRRFTTVPDLPGTFIPKDPPALPERRYPRELPRDGENISVPDENSNYPNHQSFPTREYPHISPIPAGFGYASVSIESILEANFSPAGEDVPAQDRGVIQSHSKGDNSDGYCSIDNLSLMQQETRYEKPWGHLYPLLESNSEPSPFQHRNLCSNGWQARSTHVQCSSEGDRSVSLFSKPSDIGIRLDGLRWLENGKSDGSDSDSTLVPSSFDRHEARRPVIVQATYV</sequence>
<feature type="region of interest" description="Disordered" evidence="1">
    <location>
        <begin position="422"/>
        <end position="444"/>
    </location>
</feature>
<name>A0ABD3UVE6_SINWO</name>
<feature type="compositionally biased region" description="Polar residues" evidence="1">
    <location>
        <begin position="651"/>
        <end position="662"/>
    </location>
</feature>
<proteinExistence type="predicted"/>
<feature type="region of interest" description="Disordered" evidence="1">
    <location>
        <begin position="833"/>
        <end position="872"/>
    </location>
</feature>
<dbReference type="AlphaFoldDB" id="A0ABD3UVE6"/>
<dbReference type="EMBL" id="JBJQND010000015">
    <property type="protein sequence ID" value="KAL3853434.1"/>
    <property type="molecule type" value="Genomic_DNA"/>
</dbReference>
<feature type="compositionally biased region" description="Basic and acidic residues" evidence="1">
    <location>
        <begin position="476"/>
        <end position="486"/>
    </location>
</feature>
<accession>A0ABD3UVE6</accession>